<gene>
    <name evidence="2" type="ORF">DNH61_24065</name>
</gene>
<evidence type="ECO:0000313" key="3">
    <source>
        <dbReference type="Proteomes" id="UP000249522"/>
    </source>
</evidence>
<name>A0A2W1LPD4_9BACL</name>
<organism evidence="2 3">
    <name type="scientific">Paenibacillus sambharensis</name>
    <dbReference type="NCBI Taxonomy" id="1803190"/>
    <lineage>
        <taxon>Bacteria</taxon>
        <taxon>Bacillati</taxon>
        <taxon>Bacillota</taxon>
        <taxon>Bacilli</taxon>
        <taxon>Bacillales</taxon>
        <taxon>Paenibacillaceae</taxon>
        <taxon>Paenibacillus</taxon>
    </lineage>
</organism>
<evidence type="ECO:0000313" key="2">
    <source>
        <dbReference type="EMBL" id="PZD93691.1"/>
    </source>
</evidence>
<dbReference type="Gene3D" id="2.160.20.80">
    <property type="entry name" value="E3 ubiquitin-protein ligase SopA"/>
    <property type="match status" value="1"/>
</dbReference>
<proteinExistence type="predicted"/>
<comment type="caution">
    <text evidence="2">The sequence shown here is derived from an EMBL/GenBank/DDBJ whole genome shotgun (WGS) entry which is preliminary data.</text>
</comment>
<feature type="region of interest" description="Disordered" evidence="1">
    <location>
        <begin position="270"/>
        <end position="295"/>
    </location>
</feature>
<dbReference type="AlphaFoldDB" id="A0A2W1LPD4"/>
<dbReference type="SUPFAM" id="SSF141571">
    <property type="entry name" value="Pentapeptide repeat-like"/>
    <property type="match status" value="1"/>
</dbReference>
<dbReference type="OrthoDB" id="154708at2"/>
<sequence>MVVSDYNRASGGAGDYQSLLKADCEQCFGLCCVSLPFAVSADFAMDKDAGSPCGSLQEDFRCGIHAGLRDLGFRGCTVYDCFGAGQQVSQVTFKSRSWRQAPESAKLMFEVFPVMRQLHEMLWYLADALTREPARPIHAALQDMMGKTKRLTQLDADSINGIDVVSHRAEVNELLIKTSEFVRAEAARLTKSSSGRRKTYSRGMDLVGAKLKGADLRGANLRGAYLIAADLREADLRWADLIGADMRDADIRGADLTGSLFLVQGQVNSAKGDAGTKLPPSLSRPSHWASGAERR</sequence>
<dbReference type="Pfam" id="PF00805">
    <property type="entry name" value="Pentapeptide"/>
    <property type="match status" value="1"/>
</dbReference>
<protein>
    <submittedName>
        <fullName evidence="2">Pentapeptide repeat-containing protein</fullName>
    </submittedName>
</protein>
<dbReference type="Proteomes" id="UP000249522">
    <property type="component" value="Unassembled WGS sequence"/>
</dbReference>
<keyword evidence="3" id="KW-1185">Reference proteome</keyword>
<dbReference type="InterPro" id="IPR001646">
    <property type="entry name" value="5peptide_repeat"/>
</dbReference>
<dbReference type="PANTHER" id="PTHR14136">
    <property type="entry name" value="BTB_POZ DOMAIN-CONTAINING PROTEIN KCTD9"/>
    <property type="match status" value="1"/>
</dbReference>
<reference evidence="2 3" key="1">
    <citation type="submission" date="2018-06" db="EMBL/GenBank/DDBJ databases">
        <title>Paenibacillus imtechensis sp. nov.</title>
        <authorList>
            <person name="Pinnaka A.K."/>
            <person name="Singh H."/>
            <person name="Kaur M."/>
        </authorList>
    </citation>
    <scope>NUCLEOTIDE SEQUENCE [LARGE SCALE GENOMIC DNA]</scope>
    <source>
        <strain evidence="2 3">SMB1</strain>
    </source>
</reference>
<dbReference type="PANTHER" id="PTHR14136:SF17">
    <property type="entry name" value="BTB_POZ DOMAIN-CONTAINING PROTEIN KCTD9"/>
    <property type="match status" value="1"/>
</dbReference>
<accession>A0A2W1LPD4</accession>
<dbReference type="InterPro" id="IPR051082">
    <property type="entry name" value="Pentapeptide-BTB/POZ_domain"/>
</dbReference>
<evidence type="ECO:0000256" key="1">
    <source>
        <dbReference type="SAM" id="MobiDB-lite"/>
    </source>
</evidence>
<dbReference type="EMBL" id="QKRB01000057">
    <property type="protein sequence ID" value="PZD93691.1"/>
    <property type="molecule type" value="Genomic_DNA"/>
</dbReference>